<dbReference type="Gene3D" id="2.10.90.10">
    <property type="entry name" value="Cystine-knot cytokines"/>
    <property type="match status" value="1"/>
</dbReference>
<evidence type="ECO:0000256" key="3">
    <source>
        <dbReference type="ARBA" id="ARBA00022729"/>
    </source>
</evidence>
<feature type="signal peptide" evidence="6">
    <location>
        <begin position="1"/>
        <end position="18"/>
    </location>
</feature>
<dbReference type="SMART" id="SM00041">
    <property type="entry name" value="CT"/>
    <property type="match status" value="1"/>
</dbReference>
<keyword evidence="4" id="KW-1015">Disulfide bond</keyword>
<dbReference type="InterPro" id="IPR006207">
    <property type="entry name" value="Cys_knot_C"/>
</dbReference>
<evidence type="ECO:0000256" key="2">
    <source>
        <dbReference type="ARBA" id="ARBA00022525"/>
    </source>
</evidence>
<evidence type="ECO:0000256" key="1">
    <source>
        <dbReference type="ARBA" id="ARBA00004613"/>
    </source>
</evidence>
<feature type="region of interest" description="Disordered" evidence="5">
    <location>
        <begin position="27"/>
        <end position="51"/>
    </location>
</feature>
<evidence type="ECO:0000256" key="6">
    <source>
        <dbReference type="SAM" id="SignalP"/>
    </source>
</evidence>
<comment type="subcellular location">
    <subcellularLocation>
        <location evidence="1">Secreted</location>
    </subcellularLocation>
</comment>
<dbReference type="InterPro" id="IPR004133">
    <property type="entry name" value="DAN_dom"/>
</dbReference>
<dbReference type="EnsemblMetazoa" id="CLYHEMT013595.1">
    <property type="protein sequence ID" value="CLYHEMP013595.1"/>
    <property type="gene ID" value="CLYHEMG013595"/>
</dbReference>
<reference evidence="8" key="1">
    <citation type="submission" date="2021-01" db="UniProtKB">
        <authorList>
            <consortium name="EnsemblMetazoa"/>
        </authorList>
    </citation>
    <scope>IDENTIFICATION</scope>
</reference>
<dbReference type="Pfam" id="PF03045">
    <property type="entry name" value="DAN"/>
    <property type="match status" value="1"/>
</dbReference>
<proteinExistence type="predicted"/>
<keyword evidence="2" id="KW-0964">Secreted</keyword>
<feature type="chain" id="PRO_5029460038" description="CTCK domain-containing protein" evidence="6">
    <location>
        <begin position="19"/>
        <end position="311"/>
    </location>
</feature>
<dbReference type="Proteomes" id="UP000594262">
    <property type="component" value="Unplaced"/>
</dbReference>
<evidence type="ECO:0000313" key="9">
    <source>
        <dbReference type="Proteomes" id="UP000594262"/>
    </source>
</evidence>
<dbReference type="AlphaFoldDB" id="A0A7M5WVL2"/>
<evidence type="ECO:0000313" key="8">
    <source>
        <dbReference type="EnsemblMetazoa" id="CLYHEMP013595.1"/>
    </source>
</evidence>
<organism evidence="8 9">
    <name type="scientific">Clytia hemisphaerica</name>
    <dbReference type="NCBI Taxonomy" id="252671"/>
    <lineage>
        <taxon>Eukaryota</taxon>
        <taxon>Metazoa</taxon>
        <taxon>Cnidaria</taxon>
        <taxon>Hydrozoa</taxon>
        <taxon>Hydroidolina</taxon>
        <taxon>Leptothecata</taxon>
        <taxon>Obeliida</taxon>
        <taxon>Clytiidae</taxon>
        <taxon>Clytia</taxon>
    </lineage>
</organism>
<keyword evidence="3 6" id="KW-0732">Signal</keyword>
<dbReference type="RefSeq" id="XP_066931755.1">
    <property type="nucleotide sequence ID" value="XM_067075654.1"/>
</dbReference>
<evidence type="ECO:0000256" key="5">
    <source>
        <dbReference type="SAM" id="MobiDB-lite"/>
    </source>
</evidence>
<keyword evidence="9" id="KW-1185">Reference proteome</keyword>
<dbReference type="GO" id="GO:0005576">
    <property type="term" value="C:extracellular region"/>
    <property type="evidence" value="ECO:0007669"/>
    <property type="project" value="UniProtKB-SubCell"/>
</dbReference>
<name>A0A7M5WVL2_9CNID</name>
<feature type="domain" description="CTCK" evidence="7">
    <location>
        <begin position="202"/>
        <end position="296"/>
    </location>
</feature>
<accession>A0A7M5WVL2</accession>
<evidence type="ECO:0000259" key="7">
    <source>
        <dbReference type="SMART" id="SM00041"/>
    </source>
</evidence>
<sequence length="311" mass="35439">MNFNILILLSCFLLAVNGQSKLRTKRVEQDHEQKVTTKRRTKRIGTETDSREKRIRTKRIGVLSKEETSEKKFSDEKFRELILKLLKKIDEKTTVQKEKVVLQTKPTNSTSLKTKTDSSTKTKISPSVAIEDFDTSFVNKDSHSKKVKKHSGRSIKVLPSKSLSKKPQEIISKGIKQSPKPSLPLDNDIHNAASTLYGFCRAQKLRQTFSAKGCENVTVETVVCGGVCQAPLHTFYDIEDIEKAFETCKYCGPLEYEEKLIFLQCYKGTEKRRRWKLEARKMYVPKTCGCIKESCHKLNKVDSGGPAPWQS</sequence>
<evidence type="ECO:0000256" key="4">
    <source>
        <dbReference type="ARBA" id="ARBA00023157"/>
    </source>
</evidence>
<dbReference type="GeneID" id="136819430"/>
<dbReference type="InterPro" id="IPR029034">
    <property type="entry name" value="Cystine-knot_cytokine"/>
</dbReference>
<protein>
    <recommendedName>
        <fullName evidence="7">CTCK domain-containing protein</fullName>
    </recommendedName>
</protein>